<feature type="chain" id="PRO_5023872717" description="Aminotransferase-like plant mobile domain-containing protein" evidence="1">
    <location>
        <begin position="27"/>
        <end position="564"/>
    </location>
</feature>
<keyword evidence="1" id="KW-0732">Signal</keyword>
<sequence>MPRRRRRRGDLALAAAVAALATVAMAAAGVGGADGGAEFDYRKLSGIIIPGFASTQLRAWSVLDCPYSPFDFNPLDSVWLDTGKLFSAVNCWLKCMLLEPYNQTDHPECKSRPDSGLSAITELDPGYITGPLSSVWKEWVKWCVEFGIEANAIIAVPYDWRLPPSMLEERDLYFHKLKFVTLDSSCYVAPRAPLLGSTEAIRATLSGATFGLPVSEMTVLFCDTKAPNLEIYLFFSFLLSPDRNVGIPIRYRYNREHDIDNGVWKANSLVFFCQRSCGWYYQGDPVLNPLTPWERPPIKNVFCIYGIDLKTEVGYYFAPSGKPYPDNWIITDVIYEFEGSLLSRQVSFIYVVLSGNSVSGKPNNISGDGTVSYNSLSWCKNWLGPKVNITRAPQAEHDGSDLQKSMNIDHHHSHDIIPNMTRAPHVKYITYYEDAESIPGWRTAVWELDKANHRNIVRMPVLMRELWLEMWHDMHPDSKSKFVTKAFRGPLRNEDCRWDYAKARCGFPEHCEYRYTFGDVHLGMSCRLRNTSSNLLQQFIWLSLAHGDDIDCSFLLGSENTWHN</sequence>
<dbReference type="Gene3D" id="3.40.50.1820">
    <property type="entry name" value="alpha/beta hydrolase"/>
    <property type="match status" value="1"/>
</dbReference>
<dbReference type="Pfam" id="PF02450">
    <property type="entry name" value="LCAT"/>
    <property type="match status" value="2"/>
</dbReference>
<dbReference type="InterPro" id="IPR029058">
    <property type="entry name" value="AB_hydrolase_fold"/>
</dbReference>
<protein>
    <recommendedName>
        <fullName evidence="4">Aminotransferase-like plant mobile domain-containing protein</fullName>
    </recommendedName>
</protein>
<dbReference type="GO" id="GO:0010150">
    <property type="term" value="P:leaf senescence"/>
    <property type="evidence" value="ECO:0007669"/>
    <property type="project" value="EnsemblPlants"/>
</dbReference>
<gene>
    <name evidence="2" type="ORF">EJB05_19226</name>
</gene>
<evidence type="ECO:0000313" key="2">
    <source>
        <dbReference type="EMBL" id="TVU27729.1"/>
    </source>
</evidence>
<accession>A0A5J9UV18</accession>
<dbReference type="GO" id="GO:0080096">
    <property type="term" value="F:phosphatidate-sterol O-acyltransferase activity"/>
    <property type="evidence" value="ECO:0007669"/>
    <property type="project" value="EnsemblPlants"/>
</dbReference>
<dbReference type="GO" id="GO:0080095">
    <property type="term" value="F:phosphatidylethanolamine-sterol O-acyltransferase activity"/>
    <property type="evidence" value="ECO:0007669"/>
    <property type="project" value="EnsemblPlants"/>
</dbReference>
<reference evidence="2 3" key="1">
    <citation type="journal article" date="2019" name="Sci. Rep.">
        <title>A high-quality genome of Eragrostis curvula grass provides insights into Poaceae evolution and supports new strategies to enhance forage quality.</title>
        <authorList>
            <person name="Carballo J."/>
            <person name="Santos B.A.C.M."/>
            <person name="Zappacosta D."/>
            <person name="Garbus I."/>
            <person name="Selva J.P."/>
            <person name="Gallo C.A."/>
            <person name="Diaz A."/>
            <person name="Albertini E."/>
            <person name="Caccamo M."/>
            <person name="Echenique V."/>
        </authorList>
    </citation>
    <scope>NUCLEOTIDE SEQUENCE [LARGE SCALE GENOMIC DNA]</scope>
    <source>
        <strain evidence="3">cv. Victoria</strain>
        <tissue evidence="2">Leaf</tissue>
    </source>
</reference>
<dbReference type="EMBL" id="RWGY01000011">
    <property type="protein sequence ID" value="TVU27729.1"/>
    <property type="molecule type" value="Genomic_DNA"/>
</dbReference>
<evidence type="ECO:0000313" key="3">
    <source>
        <dbReference type="Proteomes" id="UP000324897"/>
    </source>
</evidence>
<evidence type="ECO:0000256" key="1">
    <source>
        <dbReference type="SAM" id="SignalP"/>
    </source>
</evidence>
<feature type="signal peptide" evidence="1">
    <location>
        <begin position="1"/>
        <end position="26"/>
    </location>
</feature>
<dbReference type="OrthoDB" id="190846at2759"/>
<organism evidence="2 3">
    <name type="scientific">Eragrostis curvula</name>
    <name type="common">weeping love grass</name>
    <dbReference type="NCBI Taxonomy" id="38414"/>
    <lineage>
        <taxon>Eukaryota</taxon>
        <taxon>Viridiplantae</taxon>
        <taxon>Streptophyta</taxon>
        <taxon>Embryophyta</taxon>
        <taxon>Tracheophyta</taxon>
        <taxon>Spermatophyta</taxon>
        <taxon>Magnoliopsida</taxon>
        <taxon>Liliopsida</taxon>
        <taxon>Poales</taxon>
        <taxon>Poaceae</taxon>
        <taxon>PACMAD clade</taxon>
        <taxon>Chloridoideae</taxon>
        <taxon>Eragrostideae</taxon>
        <taxon>Eragrostidinae</taxon>
        <taxon>Eragrostis</taxon>
    </lineage>
</organism>
<keyword evidence="3" id="KW-1185">Reference proteome</keyword>
<dbReference type="GO" id="GO:0016127">
    <property type="term" value="P:sterol catabolic process"/>
    <property type="evidence" value="ECO:0007669"/>
    <property type="project" value="EnsemblPlants"/>
</dbReference>
<dbReference type="Proteomes" id="UP000324897">
    <property type="component" value="Chromosome 1"/>
</dbReference>
<evidence type="ECO:0008006" key="4">
    <source>
        <dbReference type="Google" id="ProtNLM"/>
    </source>
</evidence>
<dbReference type="Gramene" id="TVU27729">
    <property type="protein sequence ID" value="TVU27729"/>
    <property type="gene ID" value="EJB05_19226"/>
</dbReference>
<dbReference type="InterPro" id="IPR003386">
    <property type="entry name" value="LACT/PDAT_acylTrfase"/>
</dbReference>
<comment type="caution">
    <text evidence="2">The sequence shown here is derived from an EMBL/GenBank/DDBJ whole genome shotgun (WGS) entry which is preliminary data.</text>
</comment>
<proteinExistence type="predicted"/>
<dbReference type="GO" id="GO:0004607">
    <property type="term" value="F:phosphatidylcholine-sterol O-acyltransferase activity"/>
    <property type="evidence" value="ECO:0007669"/>
    <property type="project" value="EnsemblPlants"/>
</dbReference>
<dbReference type="AlphaFoldDB" id="A0A5J9UV18"/>
<dbReference type="PANTHER" id="PTHR11440">
    <property type="entry name" value="LECITHIN-CHOLESTEROL ACYLTRANSFERASE-RELATED"/>
    <property type="match status" value="1"/>
</dbReference>
<name>A0A5J9UV18_9POAL</name>